<evidence type="ECO:0000313" key="2">
    <source>
        <dbReference type="Proteomes" id="UP000749040"/>
    </source>
</evidence>
<evidence type="ECO:0000313" key="1">
    <source>
        <dbReference type="EMBL" id="MBM9508085.1"/>
    </source>
</evidence>
<dbReference type="InterPro" id="IPR012341">
    <property type="entry name" value="6hp_glycosidase-like_sf"/>
</dbReference>
<protein>
    <submittedName>
        <fullName evidence="1">Prenyltransferase</fullName>
    </submittedName>
</protein>
<organism evidence="1 2">
    <name type="scientific">Actinacidiphila acididurans</name>
    <dbReference type="NCBI Taxonomy" id="2784346"/>
    <lineage>
        <taxon>Bacteria</taxon>
        <taxon>Bacillati</taxon>
        <taxon>Actinomycetota</taxon>
        <taxon>Actinomycetes</taxon>
        <taxon>Kitasatosporales</taxon>
        <taxon>Streptomycetaceae</taxon>
        <taxon>Actinacidiphila</taxon>
    </lineage>
</organism>
<reference evidence="1 2" key="1">
    <citation type="submission" date="2021-01" db="EMBL/GenBank/DDBJ databases">
        <title>Streptomyces acididurans sp. nov., isolated from a peat swamp forest soil.</title>
        <authorList>
            <person name="Chantavorakit T."/>
            <person name="Duangmal K."/>
        </authorList>
    </citation>
    <scope>NUCLEOTIDE SEQUENCE [LARGE SCALE GENOMIC DNA]</scope>
    <source>
        <strain evidence="1 2">KK5PA1</strain>
    </source>
</reference>
<dbReference type="Gene3D" id="1.50.10.10">
    <property type="match status" value="1"/>
</dbReference>
<dbReference type="Proteomes" id="UP000749040">
    <property type="component" value="Unassembled WGS sequence"/>
</dbReference>
<sequence length="361" mass="39392">MTRTDGGGRGGRTERLVLPGVLTAEQAWATVTGIAGAQRPDGAIPWFSGHHLDPWDHTEAAMALDAAGEHERARAAYTWLARHQNPDGSWYAAYHDGDPERPTDHGSETNFCAYLAVGVWHHFLATGDEVFLDRMWPHVAAAMEFVLGHQQPGGQIGWRREPGGQATADALLTGSASIHQALRCALAIAEHRGSPQPDWELATGALGHAVLRHPERFLDKRHYSMDWYYPVLTGTLRGPAALDRIEEGWARFVVPGLGVRCVVPNPWVTGGESAELALALWAVGESDRAVRILADIQHLRAEDGMYWTGYVFEDRAFWPAERTTWTAAALLLAVAALGGDEATTEVFGAERLPDGLDPDCC</sequence>
<gene>
    <name evidence="1" type="ORF">ITX44_26740</name>
</gene>
<name>A0ABS2U0L7_9ACTN</name>
<dbReference type="SUPFAM" id="SSF48208">
    <property type="entry name" value="Six-hairpin glycosidases"/>
    <property type="match status" value="1"/>
</dbReference>
<dbReference type="EMBL" id="JADKYB010000015">
    <property type="protein sequence ID" value="MBM9508085.1"/>
    <property type="molecule type" value="Genomic_DNA"/>
</dbReference>
<dbReference type="RefSeq" id="WP_205359938.1">
    <property type="nucleotide sequence ID" value="NZ_JADKYB010000015.1"/>
</dbReference>
<keyword evidence="2" id="KW-1185">Reference proteome</keyword>
<proteinExistence type="predicted"/>
<dbReference type="InterPro" id="IPR008928">
    <property type="entry name" value="6-hairpin_glycosidase_sf"/>
</dbReference>
<comment type="caution">
    <text evidence="1">The sequence shown here is derived from an EMBL/GenBank/DDBJ whole genome shotgun (WGS) entry which is preliminary data.</text>
</comment>
<accession>A0ABS2U0L7</accession>